<dbReference type="InterPro" id="IPR036778">
    <property type="entry name" value="OHCU_decarboxylase_sf"/>
</dbReference>
<dbReference type="Pfam" id="PF09349">
    <property type="entry name" value="OHCU_decarbox"/>
    <property type="match status" value="1"/>
</dbReference>
<feature type="domain" description="Oxo-4-hydroxy-4-carboxy-5-ureidoimidazoline decarboxylase" evidence="8">
    <location>
        <begin position="15"/>
        <end position="167"/>
    </location>
</feature>
<dbReference type="InterPro" id="IPR017595">
    <property type="entry name" value="OHCU_decarboxylase-2"/>
</dbReference>
<dbReference type="RefSeq" id="WP_189166381.1">
    <property type="nucleotide sequence ID" value="NZ_BMNT01000039.1"/>
</dbReference>
<protein>
    <recommendedName>
        <fullName evidence="3">2-oxo-4-hydroxy-4-carboxy-5-ureidoimidazoline decarboxylase</fullName>
        <ecNumber evidence="3">4.1.1.97</ecNumber>
    </recommendedName>
</protein>
<dbReference type="GO" id="GO:0019628">
    <property type="term" value="P:urate catabolic process"/>
    <property type="evidence" value="ECO:0007669"/>
    <property type="project" value="TreeGrafter"/>
</dbReference>
<comment type="catalytic activity">
    <reaction evidence="1">
        <text>5-hydroxy-2-oxo-4-ureido-2,5-dihydro-1H-imidazole-5-carboxylate + H(+) = (S)-allantoin + CO2</text>
        <dbReference type="Rhea" id="RHEA:26301"/>
        <dbReference type="ChEBI" id="CHEBI:15378"/>
        <dbReference type="ChEBI" id="CHEBI:15678"/>
        <dbReference type="ChEBI" id="CHEBI:16526"/>
        <dbReference type="ChEBI" id="CHEBI:58639"/>
        <dbReference type="EC" id="4.1.1.97"/>
    </reaction>
</comment>
<dbReference type="PANTHER" id="PTHR43466:SF1">
    <property type="entry name" value="2-OXO-4-HYDROXY-4-CARBOXY-5-UREIDOIMIDAZOLINE DECARBOXYLASE-RELATED"/>
    <property type="match status" value="1"/>
</dbReference>
<dbReference type="SUPFAM" id="SSF158694">
    <property type="entry name" value="UraD-Like"/>
    <property type="match status" value="1"/>
</dbReference>
<evidence type="ECO:0000256" key="3">
    <source>
        <dbReference type="ARBA" id="ARBA00012257"/>
    </source>
</evidence>
<dbReference type="NCBIfam" id="NF010372">
    <property type="entry name" value="PRK13798.1"/>
    <property type="match status" value="1"/>
</dbReference>
<feature type="region of interest" description="Disordered" evidence="7">
    <location>
        <begin position="178"/>
        <end position="215"/>
    </location>
</feature>
<evidence type="ECO:0000256" key="4">
    <source>
        <dbReference type="ARBA" id="ARBA00022631"/>
    </source>
</evidence>
<dbReference type="NCBIfam" id="TIGR03180">
    <property type="entry name" value="UraD_2"/>
    <property type="match status" value="1"/>
</dbReference>
<dbReference type="EMBL" id="BMNT01000039">
    <property type="protein sequence ID" value="GGL09451.1"/>
    <property type="molecule type" value="Genomic_DNA"/>
</dbReference>
<dbReference type="AlphaFoldDB" id="A0A917RJ27"/>
<dbReference type="EC" id="4.1.1.97" evidence="3"/>
<keyword evidence="4" id="KW-0659">Purine metabolism</keyword>
<keyword evidence="6" id="KW-0456">Lyase</keyword>
<gene>
    <name evidence="9" type="ORF">GCM10007964_59630</name>
</gene>
<proteinExistence type="predicted"/>
<keyword evidence="5" id="KW-0210">Decarboxylase</keyword>
<dbReference type="Proteomes" id="UP000645217">
    <property type="component" value="Unassembled WGS sequence"/>
</dbReference>
<evidence type="ECO:0000259" key="8">
    <source>
        <dbReference type="Pfam" id="PF09349"/>
    </source>
</evidence>
<evidence type="ECO:0000256" key="6">
    <source>
        <dbReference type="ARBA" id="ARBA00023239"/>
    </source>
</evidence>
<organism evidence="9 10">
    <name type="scientific">Sphaerisporangium melleum</name>
    <dbReference type="NCBI Taxonomy" id="321316"/>
    <lineage>
        <taxon>Bacteria</taxon>
        <taxon>Bacillati</taxon>
        <taxon>Actinomycetota</taxon>
        <taxon>Actinomycetes</taxon>
        <taxon>Streptosporangiales</taxon>
        <taxon>Streptosporangiaceae</taxon>
        <taxon>Sphaerisporangium</taxon>
    </lineage>
</organism>
<evidence type="ECO:0000313" key="10">
    <source>
        <dbReference type="Proteomes" id="UP000645217"/>
    </source>
</evidence>
<feature type="compositionally biased region" description="Gly residues" evidence="7">
    <location>
        <begin position="181"/>
        <end position="205"/>
    </location>
</feature>
<feature type="compositionally biased region" description="Basic and acidic residues" evidence="7">
    <location>
        <begin position="206"/>
        <end position="215"/>
    </location>
</feature>
<comment type="caution">
    <text evidence="9">The sequence shown here is derived from an EMBL/GenBank/DDBJ whole genome shotgun (WGS) entry which is preliminary data.</text>
</comment>
<accession>A0A917RJ27</accession>
<feature type="region of interest" description="Disordered" evidence="7">
    <location>
        <begin position="75"/>
        <end position="97"/>
    </location>
</feature>
<name>A0A917RJ27_9ACTN</name>
<evidence type="ECO:0000256" key="7">
    <source>
        <dbReference type="SAM" id="MobiDB-lite"/>
    </source>
</evidence>
<dbReference type="GO" id="GO:0051997">
    <property type="term" value="F:2-oxo-4-hydroxy-4-carboxy-5-ureidoimidazoline decarboxylase activity"/>
    <property type="evidence" value="ECO:0007669"/>
    <property type="project" value="UniProtKB-EC"/>
</dbReference>
<dbReference type="Gene3D" id="1.10.3330.10">
    <property type="entry name" value="Oxo-4-hydroxy-4-carboxy-5-ureidoimidazoline decarboxylase"/>
    <property type="match status" value="1"/>
</dbReference>
<evidence type="ECO:0000256" key="1">
    <source>
        <dbReference type="ARBA" id="ARBA00001163"/>
    </source>
</evidence>
<dbReference type="GO" id="GO:0006144">
    <property type="term" value="P:purine nucleobase metabolic process"/>
    <property type="evidence" value="ECO:0007669"/>
    <property type="project" value="UniProtKB-KW"/>
</dbReference>
<evidence type="ECO:0000313" key="9">
    <source>
        <dbReference type="EMBL" id="GGL09451.1"/>
    </source>
</evidence>
<evidence type="ECO:0000256" key="2">
    <source>
        <dbReference type="ARBA" id="ARBA00004754"/>
    </source>
</evidence>
<comment type="pathway">
    <text evidence="2">Purine metabolism; urate degradation; (S)-allantoin from urate: step 3/3.</text>
</comment>
<reference evidence="9" key="2">
    <citation type="submission" date="2020-09" db="EMBL/GenBank/DDBJ databases">
        <authorList>
            <person name="Sun Q."/>
            <person name="Ohkuma M."/>
        </authorList>
    </citation>
    <scope>NUCLEOTIDE SEQUENCE</scope>
    <source>
        <strain evidence="9">JCM 13064</strain>
    </source>
</reference>
<evidence type="ECO:0000256" key="5">
    <source>
        <dbReference type="ARBA" id="ARBA00022793"/>
    </source>
</evidence>
<dbReference type="InterPro" id="IPR018020">
    <property type="entry name" value="OHCU_decarboxylase"/>
</dbReference>
<keyword evidence="10" id="KW-1185">Reference proteome</keyword>
<feature type="compositionally biased region" description="Basic and acidic residues" evidence="7">
    <location>
        <begin position="76"/>
        <end position="89"/>
    </location>
</feature>
<dbReference type="PANTHER" id="PTHR43466">
    <property type="entry name" value="2-OXO-4-HYDROXY-4-CARBOXY-5-UREIDOIMIDAZOLINE DECARBOXYLASE-RELATED"/>
    <property type="match status" value="1"/>
</dbReference>
<sequence length="215" mass="21928">MPNVTPGRPGLSGLNALSPPEAERELLSCCAAPAFARRVAGARPFADAATLGAAVREAVRGLSWPEVLEALSAHPRIGDRPAGEAREASWSRAEQSGTAGADRKVLAGLAAGNAEYERRFGHVYLVCATGLSAPEMLDRLRDRLGNDEDAERSVVREELAEIAALRALKLAKLAELAAGDAPGGGGRGGGGGETESGGSGGPGAHGRGDGDREGM</sequence>
<reference evidence="9" key="1">
    <citation type="journal article" date="2014" name="Int. J. Syst. Evol. Microbiol.">
        <title>Complete genome sequence of Corynebacterium casei LMG S-19264T (=DSM 44701T), isolated from a smear-ripened cheese.</title>
        <authorList>
            <consortium name="US DOE Joint Genome Institute (JGI-PGF)"/>
            <person name="Walter F."/>
            <person name="Albersmeier A."/>
            <person name="Kalinowski J."/>
            <person name="Ruckert C."/>
        </authorList>
    </citation>
    <scope>NUCLEOTIDE SEQUENCE</scope>
    <source>
        <strain evidence="9">JCM 13064</strain>
    </source>
</reference>